<evidence type="ECO:0000313" key="2">
    <source>
        <dbReference type="EMBL" id="KDN95743.1"/>
    </source>
</evidence>
<evidence type="ECO:0000313" key="3">
    <source>
        <dbReference type="Proteomes" id="UP000027341"/>
    </source>
</evidence>
<dbReference type="AlphaFoldDB" id="A0A066ZPL8"/>
<dbReference type="Proteomes" id="UP000027341">
    <property type="component" value="Unassembled WGS sequence"/>
</dbReference>
<gene>
    <name evidence="2" type="ORF">EI16_05455</name>
</gene>
<keyword evidence="3" id="KW-1185">Reference proteome</keyword>
<accession>A0A066ZPL8</accession>
<reference evidence="2 3" key="1">
    <citation type="submission" date="2014-04" db="EMBL/GenBank/DDBJ databases">
        <title>Draft genome sequence of Hydrogenovibrio marinus MH-110, a model organism for aerobic H2 metabolism.</title>
        <authorList>
            <person name="Cha H.J."/>
            <person name="Jo B.H."/>
            <person name="Hwang B.H."/>
        </authorList>
    </citation>
    <scope>NUCLEOTIDE SEQUENCE [LARGE SCALE GENOMIC DNA]</scope>
    <source>
        <strain evidence="2 3">MH-110</strain>
    </source>
</reference>
<evidence type="ECO:0000256" key="1">
    <source>
        <dbReference type="SAM" id="Coils"/>
    </source>
</evidence>
<protein>
    <submittedName>
        <fullName evidence="2">Uncharacterized protein</fullName>
    </submittedName>
</protein>
<dbReference type="EMBL" id="JMIU01000001">
    <property type="protein sequence ID" value="KDN95743.1"/>
    <property type="molecule type" value="Genomic_DNA"/>
</dbReference>
<sequence>MKKQDITKGLKYFFKKLEKKSAELDEERASFVASSRDVPFDQVETFSRALMTQNIFIHTVGVNGKHESTILSKAMFSINKVVRLYYSTSFDESVQGYIRLRPCYKQQLIVVERMHGYRPKPELLYASIDECHVIRFFSNWIAKRIDWNKTKIGNLDLYKRFKEVERQEYEERVAEEIAQLEAMELQKTLDKHFGKESRLPIRNMAP</sequence>
<proteinExistence type="predicted"/>
<dbReference type="RefSeq" id="WP_029910454.1">
    <property type="nucleotide sequence ID" value="NZ_AP020335.1"/>
</dbReference>
<name>A0A066ZPL8_HYDMR</name>
<keyword evidence="1" id="KW-0175">Coiled coil</keyword>
<feature type="coiled-coil region" evidence="1">
    <location>
        <begin position="159"/>
        <end position="186"/>
    </location>
</feature>
<comment type="caution">
    <text evidence="2">The sequence shown here is derived from an EMBL/GenBank/DDBJ whole genome shotgun (WGS) entry which is preliminary data.</text>
</comment>
<organism evidence="2 3">
    <name type="scientific">Hydrogenovibrio marinus</name>
    <dbReference type="NCBI Taxonomy" id="28885"/>
    <lineage>
        <taxon>Bacteria</taxon>
        <taxon>Pseudomonadati</taxon>
        <taxon>Pseudomonadota</taxon>
        <taxon>Gammaproteobacteria</taxon>
        <taxon>Thiotrichales</taxon>
        <taxon>Piscirickettsiaceae</taxon>
        <taxon>Hydrogenovibrio</taxon>
    </lineage>
</organism>